<dbReference type="EMBL" id="CP072943">
    <property type="protein sequence ID" value="QTX31210.1"/>
    <property type="molecule type" value="Genomic_DNA"/>
</dbReference>
<evidence type="ECO:0000259" key="8">
    <source>
        <dbReference type="PROSITE" id="PS50880"/>
    </source>
</evidence>
<dbReference type="GO" id="GO:0006281">
    <property type="term" value="P:DNA repair"/>
    <property type="evidence" value="ECO:0007669"/>
    <property type="project" value="UniProtKB-UniRule"/>
</dbReference>
<dbReference type="GO" id="GO:0008270">
    <property type="term" value="F:zinc ion binding"/>
    <property type="evidence" value="ECO:0007669"/>
    <property type="project" value="UniProtKB-KW"/>
</dbReference>
<dbReference type="CDD" id="cd01025">
    <property type="entry name" value="TOPRIM_recR"/>
    <property type="match status" value="1"/>
</dbReference>
<comment type="similarity">
    <text evidence="7">Belongs to the RecR family.</text>
</comment>
<comment type="function">
    <text evidence="7">May play a role in DNA repair. It seems to be involved in an RecBC-independent recombinational process of DNA repair. It may act with RecF and RecO.</text>
</comment>
<dbReference type="Pfam" id="PF21175">
    <property type="entry name" value="RecR_C"/>
    <property type="match status" value="1"/>
</dbReference>
<accession>A0A9Q7EVW2</accession>
<keyword evidence="6 7" id="KW-0234">DNA repair</keyword>
<protein>
    <recommendedName>
        <fullName evidence="7">Recombination protein RecR</fullName>
    </recommendedName>
</protein>
<dbReference type="Gene3D" id="3.30.60.80">
    <property type="match status" value="1"/>
</dbReference>
<keyword evidence="1 7" id="KW-0479">Metal-binding</keyword>
<keyword evidence="2 7" id="KW-0227">DNA damage</keyword>
<dbReference type="Pfam" id="PF13662">
    <property type="entry name" value="Toprim_4"/>
    <property type="match status" value="1"/>
</dbReference>
<evidence type="ECO:0000256" key="4">
    <source>
        <dbReference type="ARBA" id="ARBA00022833"/>
    </source>
</evidence>
<evidence type="ECO:0000256" key="1">
    <source>
        <dbReference type="ARBA" id="ARBA00022723"/>
    </source>
</evidence>
<dbReference type="Gene3D" id="6.10.250.240">
    <property type="match status" value="1"/>
</dbReference>
<sequence>MSLPEPLEKLTGLLGRFPGVGEKSARRMALYLLQQPQSWTRELARALVTLRESLHPCPECGNLTDIDPCSVCRDPLRERETLCVVETAEDLISLEQSGVHNGLYHVLGGRISPLDGEELPPEALGRLAGRLERGKFKEVILATSPRIEGDMTYYAVLEALRPLTIRVSRLAYGLPVGGSIGFADRVTLRAAMDARREVKREDL</sequence>
<dbReference type="HAMAP" id="MF_00017">
    <property type="entry name" value="RecR"/>
    <property type="match status" value="1"/>
</dbReference>
<keyword evidence="5 7" id="KW-0233">DNA recombination</keyword>
<name>A0A9Q7EVW2_9BACT</name>
<dbReference type="AlphaFoldDB" id="A0A9Q7EVW2"/>
<dbReference type="GO" id="GO:0006310">
    <property type="term" value="P:DNA recombination"/>
    <property type="evidence" value="ECO:0007669"/>
    <property type="project" value="UniProtKB-UniRule"/>
</dbReference>
<dbReference type="PROSITE" id="PS50880">
    <property type="entry name" value="TOPRIM"/>
    <property type="match status" value="1"/>
</dbReference>
<dbReference type="InterPro" id="IPR006171">
    <property type="entry name" value="TOPRIM_dom"/>
</dbReference>
<dbReference type="RefSeq" id="WP_274372354.1">
    <property type="nucleotide sequence ID" value="NZ_CP072943.1"/>
</dbReference>
<evidence type="ECO:0000256" key="3">
    <source>
        <dbReference type="ARBA" id="ARBA00022771"/>
    </source>
</evidence>
<evidence type="ECO:0000313" key="10">
    <source>
        <dbReference type="Proteomes" id="UP000671879"/>
    </source>
</evidence>
<dbReference type="GO" id="GO:0003677">
    <property type="term" value="F:DNA binding"/>
    <property type="evidence" value="ECO:0007669"/>
    <property type="project" value="UniProtKB-UniRule"/>
</dbReference>
<keyword evidence="4 7" id="KW-0862">Zinc</keyword>
<reference evidence="10" key="1">
    <citation type="submission" date="2021-04" db="EMBL/GenBank/DDBJ databases">
        <title>A novel Synergistetes isolate from a pyrite-forming mixed culture.</title>
        <authorList>
            <person name="Bunk B."/>
            <person name="Sproer C."/>
            <person name="Spring S."/>
            <person name="Pester M."/>
        </authorList>
    </citation>
    <scope>NUCLEOTIDE SEQUENCE [LARGE SCALE GENOMIC DNA]</scope>
    <source>
        <strain evidence="10">J.5.4.2-T.3.5.2</strain>
    </source>
</reference>
<dbReference type="InterPro" id="IPR000093">
    <property type="entry name" value="DNA_Rcmb_RecR"/>
</dbReference>
<proteinExistence type="inferred from homology"/>
<dbReference type="Pfam" id="PF21176">
    <property type="entry name" value="RecR_HhH"/>
    <property type="match status" value="1"/>
</dbReference>
<evidence type="ECO:0000256" key="2">
    <source>
        <dbReference type="ARBA" id="ARBA00022763"/>
    </source>
</evidence>
<dbReference type="NCBIfam" id="TIGR00615">
    <property type="entry name" value="recR"/>
    <property type="match status" value="1"/>
</dbReference>
<dbReference type="InterPro" id="IPR015967">
    <property type="entry name" value="Rcmb_RecR_Znf"/>
</dbReference>
<keyword evidence="3 7" id="KW-0863">Zinc-finger</keyword>
<evidence type="ECO:0000256" key="6">
    <source>
        <dbReference type="ARBA" id="ARBA00023204"/>
    </source>
</evidence>
<dbReference type="Proteomes" id="UP000671879">
    <property type="component" value="Chromosome"/>
</dbReference>
<dbReference type="PANTHER" id="PTHR30446:SF0">
    <property type="entry name" value="RECOMBINATION PROTEIN RECR"/>
    <property type="match status" value="1"/>
</dbReference>
<feature type="zinc finger region" description="C4-type" evidence="7">
    <location>
        <begin position="57"/>
        <end position="72"/>
    </location>
</feature>
<keyword evidence="10" id="KW-1185">Reference proteome</keyword>
<dbReference type="Pfam" id="PF02132">
    <property type="entry name" value="RecR_ZnF"/>
    <property type="match status" value="1"/>
</dbReference>
<evidence type="ECO:0000256" key="5">
    <source>
        <dbReference type="ARBA" id="ARBA00023172"/>
    </source>
</evidence>
<evidence type="ECO:0000256" key="7">
    <source>
        <dbReference type="HAMAP-Rule" id="MF_00017"/>
    </source>
</evidence>
<dbReference type="PANTHER" id="PTHR30446">
    <property type="entry name" value="RECOMBINATION PROTEIN RECR"/>
    <property type="match status" value="1"/>
</dbReference>
<dbReference type="KEGG" id="aram:KAR29_07285"/>
<dbReference type="InterPro" id="IPR023627">
    <property type="entry name" value="Rcmb_RecR"/>
</dbReference>
<gene>
    <name evidence="7 9" type="primary">recR</name>
    <name evidence="9" type="ORF">KAR29_07285</name>
</gene>
<feature type="domain" description="Toprim" evidence="8">
    <location>
        <begin position="80"/>
        <end position="175"/>
    </location>
</feature>
<evidence type="ECO:0000313" key="9">
    <source>
        <dbReference type="EMBL" id="QTX31210.1"/>
    </source>
</evidence>
<dbReference type="Gene3D" id="1.10.8.420">
    <property type="entry name" value="RecR Domain 1"/>
    <property type="match status" value="1"/>
</dbReference>
<dbReference type="InterPro" id="IPR034137">
    <property type="entry name" value="TOPRIM_RecR"/>
</dbReference>
<dbReference type="Gene3D" id="3.40.1360.10">
    <property type="match status" value="1"/>
</dbReference>
<dbReference type="SMART" id="SM00493">
    <property type="entry name" value="TOPRIM"/>
    <property type="match status" value="1"/>
</dbReference>
<organism evidence="9 10">
    <name type="scientific">Aminithiophilus ramosus</name>
    <dbReference type="NCBI Taxonomy" id="3029084"/>
    <lineage>
        <taxon>Bacteria</taxon>
        <taxon>Thermotogati</taxon>
        <taxon>Synergistota</taxon>
        <taxon>Synergistia</taxon>
        <taxon>Synergistales</taxon>
        <taxon>Aminithiophilaceae</taxon>
        <taxon>Aminithiophilus</taxon>
    </lineage>
</organism>
<dbReference type="SUPFAM" id="SSF111304">
    <property type="entry name" value="Recombination protein RecR"/>
    <property type="match status" value="1"/>
</dbReference>